<evidence type="ECO:0008006" key="3">
    <source>
        <dbReference type="Google" id="ProtNLM"/>
    </source>
</evidence>
<evidence type="ECO:0000313" key="2">
    <source>
        <dbReference type="Proteomes" id="UP000249005"/>
    </source>
</evidence>
<dbReference type="EMBL" id="LS483470">
    <property type="protein sequence ID" value="SQI43154.1"/>
    <property type="molecule type" value="Genomic_DNA"/>
</dbReference>
<name>A0A2X4Y3E4_9GAMM</name>
<dbReference type="KEGG" id="lri:NCTC12151_02878"/>
<reference evidence="1 2" key="1">
    <citation type="submission" date="2018-06" db="EMBL/GenBank/DDBJ databases">
        <authorList>
            <consortium name="Pathogen Informatics"/>
            <person name="Doyle S."/>
        </authorList>
    </citation>
    <scope>NUCLEOTIDE SEQUENCE [LARGE SCALE GENOMIC DNA]</scope>
    <source>
        <strain evidence="1 2">NCTC12151</strain>
    </source>
</reference>
<keyword evidence="2" id="KW-1185">Reference proteome</keyword>
<accession>A0A2X4Y3E4</accession>
<dbReference type="Proteomes" id="UP000249005">
    <property type="component" value="Chromosome 1"/>
</dbReference>
<gene>
    <name evidence="1" type="ORF">NCTC12151_02878</name>
</gene>
<protein>
    <recommendedName>
        <fullName evidence="3">Damage-inducible protein J</fullName>
    </recommendedName>
</protein>
<dbReference type="AlphaFoldDB" id="A0A2X4Y3E4"/>
<sequence>MGIYLTPQLTPRLALKREDVGMNSTIHFRIDEETKRLAMKAAERQQTSLTDLMRRRAEELAEEERQYQNSAHDVWLENQVQEAFARYEVGKGEFIDDGAMNNRMAALKSQAERGEK</sequence>
<evidence type="ECO:0000313" key="1">
    <source>
        <dbReference type="EMBL" id="SQI43154.1"/>
    </source>
</evidence>
<proteinExistence type="predicted"/>
<organism evidence="1 2">
    <name type="scientific">Leminorella richardii</name>
    <dbReference type="NCBI Taxonomy" id="158841"/>
    <lineage>
        <taxon>Bacteria</taxon>
        <taxon>Pseudomonadati</taxon>
        <taxon>Pseudomonadota</taxon>
        <taxon>Gammaproteobacteria</taxon>
        <taxon>Enterobacterales</taxon>
        <taxon>Budviciaceae</taxon>
        <taxon>Leminorella</taxon>
    </lineage>
</organism>